<feature type="compositionally biased region" description="Acidic residues" evidence="1">
    <location>
        <begin position="84"/>
        <end position="100"/>
    </location>
</feature>
<dbReference type="Proteomes" id="UP001159428">
    <property type="component" value="Unassembled WGS sequence"/>
</dbReference>
<evidence type="ECO:0000313" key="3">
    <source>
        <dbReference type="Proteomes" id="UP001159428"/>
    </source>
</evidence>
<reference evidence="2 3" key="1">
    <citation type="submission" date="2022-05" db="EMBL/GenBank/DDBJ databases">
        <authorList>
            <consortium name="Genoscope - CEA"/>
            <person name="William W."/>
        </authorList>
    </citation>
    <scope>NUCLEOTIDE SEQUENCE [LARGE SCALE GENOMIC DNA]</scope>
</reference>
<organism evidence="2 3">
    <name type="scientific">Pocillopora meandrina</name>
    <dbReference type="NCBI Taxonomy" id="46732"/>
    <lineage>
        <taxon>Eukaryota</taxon>
        <taxon>Metazoa</taxon>
        <taxon>Cnidaria</taxon>
        <taxon>Anthozoa</taxon>
        <taxon>Hexacorallia</taxon>
        <taxon>Scleractinia</taxon>
        <taxon>Astrocoeniina</taxon>
        <taxon>Pocilloporidae</taxon>
        <taxon>Pocillopora</taxon>
    </lineage>
</organism>
<name>A0AAU9WTB1_9CNID</name>
<protein>
    <submittedName>
        <fullName evidence="2">Uncharacterized protein</fullName>
    </submittedName>
</protein>
<keyword evidence="3" id="KW-1185">Reference proteome</keyword>
<dbReference type="EMBL" id="CALNXJ010000021">
    <property type="protein sequence ID" value="CAH3125201.1"/>
    <property type="molecule type" value="Genomic_DNA"/>
</dbReference>
<comment type="caution">
    <text evidence="2">The sequence shown here is derived from an EMBL/GenBank/DDBJ whole genome shotgun (WGS) entry which is preliminary data.</text>
</comment>
<evidence type="ECO:0000256" key="1">
    <source>
        <dbReference type="SAM" id="MobiDB-lite"/>
    </source>
</evidence>
<accession>A0AAU9WTB1</accession>
<dbReference type="AlphaFoldDB" id="A0AAU9WTB1"/>
<evidence type="ECO:0000313" key="2">
    <source>
        <dbReference type="EMBL" id="CAH3125201.1"/>
    </source>
</evidence>
<feature type="region of interest" description="Disordered" evidence="1">
    <location>
        <begin position="84"/>
        <end position="110"/>
    </location>
</feature>
<gene>
    <name evidence="2" type="ORF">PMEA_00012306</name>
</gene>
<proteinExistence type="predicted"/>
<sequence>MAPKSGGTSNNFALTTNEQWDLELPTILAGTGSELNNRNSLYTIIDRVHIDEIITDASGLRSHKFPQEEADRIERLLKGDIASDDELVENEEVSDEDSTDEPPKRAFVSTRLGNSATRLQLF</sequence>